<evidence type="ECO:0000313" key="2">
    <source>
        <dbReference type="EMBL" id="MPC71722.1"/>
    </source>
</evidence>
<protein>
    <submittedName>
        <fullName evidence="2">Uncharacterized protein</fullName>
    </submittedName>
</protein>
<evidence type="ECO:0000256" key="1">
    <source>
        <dbReference type="SAM" id="MobiDB-lite"/>
    </source>
</evidence>
<reference evidence="2 3" key="1">
    <citation type="submission" date="2019-05" db="EMBL/GenBank/DDBJ databases">
        <title>Another draft genome of Portunus trituberculatus and its Hox gene families provides insights of decapod evolution.</title>
        <authorList>
            <person name="Jeong J.-H."/>
            <person name="Song I."/>
            <person name="Kim S."/>
            <person name="Choi T."/>
            <person name="Kim D."/>
            <person name="Ryu S."/>
            <person name="Kim W."/>
        </authorList>
    </citation>
    <scope>NUCLEOTIDE SEQUENCE [LARGE SCALE GENOMIC DNA]</scope>
    <source>
        <tissue evidence="2">Muscle</tissue>
    </source>
</reference>
<dbReference type="EMBL" id="VSRR010033466">
    <property type="protein sequence ID" value="MPC71722.1"/>
    <property type="molecule type" value="Genomic_DNA"/>
</dbReference>
<name>A0A5B7HKD1_PORTR</name>
<proteinExistence type="predicted"/>
<organism evidence="2 3">
    <name type="scientific">Portunus trituberculatus</name>
    <name type="common">Swimming crab</name>
    <name type="synonym">Neptunus trituberculatus</name>
    <dbReference type="NCBI Taxonomy" id="210409"/>
    <lineage>
        <taxon>Eukaryota</taxon>
        <taxon>Metazoa</taxon>
        <taxon>Ecdysozoa</taxon>
        <taxon>Arthropoda</taxon>
        <taxon>Crustacea</taxon>
        <taxon>Multicrustacea</taxon>
        <taxon>Malacostraca</taxon>
        <taxon>Eumalacostraca</taxon>
        <taxon>Eucarida</taxon>
        <taxon>Decapoda</taxon>
        <taxon>Pleocyemata</taxon>
        <taxon>Brachyura</taxon>
        <taxon>Eubrachyura</taxon>
        <taxon>Portunoidea</taxon>
        <taxon>Portunidae</taxon>
        <taxon>Portuninae</taxon>
        <taxon>Portunus</taxon>
    </lineage>
</organism>
<dbReference type="Proteomes" id="UP000324222">
    <property type="component" value="Unassembled WGS sequence"/>
</dbReference>
<feature type="region of interest" description="Disordered" evidence="1">
    <location>
        <begin position="38"/>
        <end position="81"/>
    </location>
</feature>
<accession>A0A5B7HKD1</accession>
<dbReference type="AlphaFoldDB" id="A0A5B7HKD1"/>
<sequence length="81" mass="8879">MSVVAIPTPRTAPIVLENLKFTDKKRIRVFRPNALKSLAGQRRHKLQLGGSSSRFVMDNQPPSPPPPPPPPPQQPLLPPSS</sequence>
<comment type="caution">
    <text evidence="2">The sequence shown here is derived from an EMBL/GenBank/DDBJ whole genome shotgun (WGS) entry which is preliminary data.</text>
</comment>
<keyword evidence="3" id="KW-1185">Reference proteome</keyword>
<feature type="compositionally biased region" description="Pro residues" evidence="1">
    <location>
        <begin position="61"/>
        <end position="81"/>
    </location>
</feature>
<gene>
    <name evidence="2" type="ORF">E2C01_066008</name>
</gene>
<evidence type="ECO:0000313" key="3">
    <source>
        <dbReference type="Proteomes" id="UP000324222"/>
    </source>
</evidence>